<keyword evidence="1" id="KW-0812">Transmembrane</keyword>
<dbReference type="AlphaFoldDB" id="A0A2K5KWV1"/>
<sequence>MQYQTTRCIIHHRPPPQVFIGFCSRYVCQNPVMVPQRCQAVLPWSLQLHLKPFSANLDSHLKYAFPSAPGPLPMLGDLKKSRMGRVGLTEVELNALGNLSTKGGIEPKKEMFQPLFLYNVYLCSHFVQISEILAILYYCLAL</sequence>
<protein>
    <submittedName>
        <fullName evidence="2">Uncharacterized protein</fullName>
    </submittedName>
</protein>
<dbReference type="Bgee" id="ENSCATG00000017284">
    <property type="expression patterns" value="Expressed in thymus and 11 other cell types or tissues"/>
</dbReference>
<keyword evidence="3" id="KW-1185">Reference proteome</keyword>
<dbReference type="Ensembl" id="ENSCATT00000019745.1">
    <property type="protein sequence ID" value="ENSCATP00000005162.1"/>
    <property type="gene ID" value="ENSCATG00000017284.1"/>
</dbReference>
<dbReference type="GeneTree" id="ENSGT00910000147011"/>
<dbReference type="OMA" id="IVPQRCQ"/>
<proteinExistence type="predicted"/>
<feature type="transmembrane region" description="Helical" evidence="1">
    <location>
        <begin position="115"/>
        <end position="138"/>
    </location>
</feature>
<evidence type="ECO:0000313" key="2">
    <source>
        <dbReference type="Ensembl" id="ENSCATP00000005162.1"/>
    </source>
</evidence>
<evidence type="ECO:0000313" key="3">
    <source>
        <dbReference type="Proteomes" id="UP000233060"/>
    </source>
</evidence>
<accession>A0A2K5KWV1</accession>
<evidence type="ECO:0000256" key="1">
    <source>
        <dbReference type="SAM" id="Phobius"/>
    </source>
</evidence>
<keyword evidence="1" id="KW-1133">Transmembrane helix</keyword>
<keyword evidence="1" id="KW-0472">Membrane</keyword>
<organism evidence="2 3">
    <name type="scientific">Cercocebus atys</name>
    <name type="common">Sooty mangabey</name>
    <name type="synonym">Cercocebus torquatus atys</name>
    <dbReference type="NCBI Taxonomy" id="9531"/>
    <lineage>
        <taxon>Eukaryota</taxon>
        <taxon>Metazoa</taxon>
        <taxon>Chordata</taxon>
        <taxon>Craniata</taxon>
        <taxon>Vertebrata</taxon>
        <taxon>Euteleostomi</taxon>
        <taxon>Mammalia</taxon>
        <taxon>Eutheria</taxon>
        <taxon>Euarchontoglires</taxon>
        <taxon>Primates</taxon>
        <taxon>Haplorrhini</taxon>
        <taxon>Catarrhini</taxon>
        <taxon>Cercopithecidae</taxon>
        <taxon>Cercopithecinae</taxon>
        <taxon>Cercocebus</taxon>
    </lineage>
</organism>
<reference evidence="2" key="1">
    <citation type="submission" date="2025-08" db="UniProtKB">
        <authorList>
            <consortium name="Ensembl"/>
        </authorList>
    </citation>
    <scope>IDENTIFICATION</scope>
</reference>
<name>A0A2K5KWV1_CERAT</name>
<reference evidence="2" key="2">
    <citation type="submission" date="2025-09" db="UniProtKB">
        <authorList>
            <consortium name="Ensembl"/>
        </authorList>
    </citation>
    <scope>IDENTIFICATION</scope>
</reference>
<dbReference type="Proteomes" id="UP000233060">
    <property type="component" value="Unassembled WGS sequence"/>
</dbReference>